<dbReference type="AlphaFoldDB" id="A0A1W1C748"/>
<name>A0A1W1C748_9ZZZZ</name>
<dbReference type="EMBL" id="FPHH01000063">
    <property type="protein sequence ID" value="SFV61579.1"/>
    <property type="molecule type" value="Genomic_DNA"/>
</dbReference>
<gene>
    <name evidence="1" type="ORF">MNB_SM-5-383</name>
</gene>
<organism evidence="1">
    <name type="scientific">hydrothermal vent metagenome</name>
    <dbReference type="NCBI Taxonomy" id="652676"/>
    <lineage>
        <taxon>unclassified sequences</taxon>
        <taxon>metagenomes</taxon>
        <taxon>ecological metagenomes</taxon>
    </lineage>
</organism>
<proteinExistence type="predicted"/>
<evidence type="ECO:0008006" key="2">
    <source>
        <dbReference type="Google" id="ProtNLM"/>
    </source>
</evidence>
<evidence type="ECO:0000313" key="1">
    <source>
        <dbReference type="EMBL" id="SFV61579.1"/>
    </source>
</evidence>
<protein>
    <recommendedName>
        <fullName evidence="2">Restriction system protein Mrr-like N-terminal domain-containing protein</fullName>
    </recommendedName>
</protein>
<sequence length="80" mass="9466">MKSRDDLQKWICQALKSFNGEGSIVDVAKYIWQNHENELKSSGDLFYTWQYDMRWAATKLRENKEILPAEKSQKGIWKLA</sequence>
<reference evidence="1" key="1">
    <citation type="submission" date="2016-10" db="EMBL/GenBank/DDBJ databases">
        <authorList>
            <person name="de Groot N.N."/>
        </authorList>
    </citation>
    <scope>NUCLEOTIDE SEQUENCE</scope>
</reference>
<accession>A0A1W1C748</accession>